<dbReference type="GO" id="GO:0016616">
    <property type="term" value="F:oxidoreductase activity, acting on the CH-OH group of donors, NAD or NADP as acceptor"/>
    <property type="evidence" value="ECO:0007669"/>
    <property type="project" value="TreeGrafter"/>
</dbReference>
<dbReference type="EMBL" id="LVHI01000009">
    <property type="protein sequence ID" value="OAK55585.1"/>
    <property type="molecule type" value="Genomic_DNA"/>
</dbReference>
<dbReference type="FunFam" id="3.40.50.720:FF:000084">
    <property type="entry name" value="Short-chain dehydrogenase reductase"/>
    <property type="match status" value="1"/>
</dbReference>
<dbReference type="PANTHER" id="PTHR42760:SF133">
    <property type="entry name" value="3-OXOACYL-[ACYL-CARRIER-PROTEIN] REDUCTASE"/>
    <property type="match status" value="1"/>
</dbReference>
<dbReference type="SUPFAM" id="SSF51735">
    <property type="entry name" value="NAD(P)-binding Rossmann-fold domains"/>
    <property type="match status" value="1"/>
</dbReference>
<organism evidence="3 4">
    <name type="scientific">Rhodococcoides kyotonense</name>
    <dbReference type="NCBI Taxonomy" id="398843"/>
    <lineage>
        <taxon>Bacteria</taxon>
        <taxon>Bacillati</taxon>
        <taxon>Actinomycetota</taxon>
        <taxon>Actinomycetes</taxon>
        <taxon>Mycobacteriales</taxon>
        <taxon>Nocardiaceae</taxon>
        <taxon>Rhodococcoides</taxon>
    </lineage>
</organism>
<dbReference type="PRINTS" id="PR00081">
    <property type="entry name" value="GDHRDH"/>
</dbReference>
<evidence type="ECO:0000313" key="3">
    <source>
        <dbReference type="EMBL" id="OAK55585.1"/>
    </source>
</evidence>
<proteinExistence type="inferred from homology"/>
<dbReference type="Proteomes" id="UP000077519">
    <property type="component" value="Unassembled WGS sequence"/>
</dbReference>
<comment type="similarity">
    <text evidence="1">Belongs to the short-chain dehydrogenases/reductases (SDR) family.</text>
</comment>
<dbReference type="RefSeq" id="WP_068423592.1">
    <property type="nucleotide sequence ID" value="NZ_LVHI01000009.1"/>
</dbReference>
<dbReference type="AlphaFoldDB" id="A0A177YJC7"/>
<evidence type="ECO:0000256" key="2">
    <source>
        <dbReference type="ARBA" id="ARBA00023002"/>
    </source>
</evidence>
<dbReference type="PROSITE" id="PS00061">
    <property type="entry name" value="ADH_SHORT"/>
    <property type="match status" value="1"/>
</dbReference>
<dbReference type="Pfam" id="PF13561">
    <property type="entry name" value="adh_short_C2"/>
    <property type="match status" value="1"/>
</dbReference>
<dbReference type="PANTHER" id="PTHR42760">
    <property type="entry name" value="SHORT-CHAIN DEHYDROGENASES/REDUCTASES FAMILY MEMBER"/>
    <property type="match status" value="1"/>
</dbReference>
<keyword evidence="2" id="KW-0560">Oxidoreductase</keyword>
<evidence type="ECO:0000256" key="1">
    <source>
        <dbReference type="ARBA" id="ARBA00006484"/>
    </source>
</evidence>
<dbReference type="PRINTS" id="PR00080">
    <property type="entry name" value="SDRFAMILY"/>
</dbReference>
<dbReference type="InterPro" id="IPR020904">
    <property type="entry name" value="Sc_DH/Rdtase_CS"/>
</dbReference>
<evidence type="ECO:0000313" key="4">
    <source>
        <dbReference type="Proteomes" id="UP000077519"/>
    </source>
</evidence>
<dbReference type="InterPro" id="IPR002347">
    <property type="entry name" value="SDR_fam"/>
</dbReference>
<keyword evidence="4" id="KW-1185">Reference proteome</keyword>
<sequence>MTTPVAIVTGAAQGIGRSIATRLISDGYSVALLDISDAVGDTARDIAAAGAKIVDVRDIEGLQKSIRGVGDDFGRLDVLVNCAGTCGRESFENLSVDTWHRDIDTNLTATAFACQAAVFPHMKTAGYGRLVNIASVSGKVGGVGPVDADGSGGRSGAAYASAKAGTINLSRWIARQVGSWGITCNVVAPGPIASPMAAGAEYGVENIPIPRMGRPEEVAAAVSYLVSEGSDYVTGVTMHVDGGMVPA</sequence>
<dbReference type="InterPro" id="IPR036291">
    <property type="entry name" value="NAD(P)-bd_dom_sf"/>
</dbReference>
<gene>
    <name evidence="3" type="ORF">A3K89_19765</name>
</gene>
<comment type="caution">
    <text evidence="3">The sequence shown here is derived from an EMBL/GenBank/DDBJ whole genome shotgun (WGS) entry which is preliminary data.</text>
</comment>
<reference evidence="3 4" key="1">
    <citation type="submission" date="2016-03" db="EMBL/GenBank/DDBJ databases">
        <title>Genome sequence of Rhodococcus kyotonensis KB10.</title>
        <authorList>
            <person name="Jeong H."/>
            <person name="Hong C.E."/>
            <person name="Jo S.H."/>
            <person name="Park J.M."/>
        </authorList>
    </citation>
    <scope>NUCLEOTIDE SEQUENCE [LARGE SCALE GENOMIC DNA]</scope>
    <source>
        <strain evidence="3 4">KB10</strain>
    </source>
</reference>
<accession>A0A177YJC7</accession>
<name>A0A177YJC7_9NOCA</name>
<protein>
    <recommendedName>
        <fullName evidence="5">3-oxoacyl-[acyl-carrier protein] reductase</fullName>
    </recommendedName>
</protein>
<evidence type="ECO:0008006" key="5">
    <source>
        <dbReference type="Google" id="ProtNLM"/>
    </source>
</evidence>
<dbReference type="Gene3D" id="3.40.50.720">
    <property type="entry name" value="NAD(P)-binding Rossmann-like Domain"/>
    <property type="match status" value="1"/>
</dbReference>